<evidence type="ECO:0000256" key="1">
    <source>
        <dbReference type="ARBA" id="ARBA00004141"/>
    </source>
</evidence>
<feature type="region of interest" description="Disordered" evidence="13">
    <location>
        <begin position="698"/>
        <end position="722"/>
    </location>
</feature>
<dbReference type="AlphaFoldDB" id="A0A7R9A485"/>
<evidence type="ECO:0000256" key="13">
    <source>
        <dbReference type="SAM" id="MobiDB-lite"/>
    </source>
</evidence>
<organism evidence="15">
    <name type="scientific">Darwinula stevensoni</name>
    <dbReference type="NCBI Taxonomy" id="69355"/>
    <lineage>
        <taxon>Eukaryota</taxon>
        <taxon>Metazoa</taxon>
        <taxon>Ecdysozoa</taxon>
        <taxon>Arthropoda</taxon>
        <taxon>Crustacea</taxon>
        <taxon>Oligostraca</taxon>
        <taxon>Ostracoda</taxon>
        <taxon>Podocopa</taxon>
        <taxon>Podocopida</taxon>
        <taxon>Darwinulocopina</taxon>
        <taxon>Darwinuloidea</taxon>
        <taxon>Darwinulidae</taxon>
        <taxon>Darwinula</taxon>
    </lineage>
</organism>
<accession>A0A7R9A485</accession>
<keyword evidence="16" id="KW-1185">Reference proteome</keyword>
<proteinExistence type="inferred from homology"/>
<evidence type="ECO:0000259" key="14">
    <source>
        <dbReference type="Pfam" id="PF14529"/>
    </source>
</evidence>
<keyword evidence="7" id="KW-0915">Sodium</keyword>
<keyword evidence="11 12" id="KW-0407">Ion channel</keyword>
<evidence type="ECO:0000256" key="10">
    <source>
        <dbReference type="ARBA" id="ARBA00023201"/>
    </source>
</evidence>
<evidence type="ECO:0000256" key="2">
    <source>
        <dbReference type="ARBA" id="ARBA00007193"/>
    </source>
</evidence>
<protein>
    <recommendedName>
        <fullName evidence="14">Endonuclease/exonuclease/phosphatase domain-containing protein</fullName>
    </recommendedName>
</protein>
<sequence length="740" mass="85059">MKLSPEDVFSKHDVILLTETFAEEPVELNGFYTFNSPAMKRARRGRPSGGITIAVKPFMEPSLLLKSESYVVVQTKVCNLVCCYVQPQCEVEEMLEVVLRALENINQELPTILTGDFNARSDILSDKGEALQNLLFASGYTMVNDPITPTYLCHNGKSTIDLIFTNASIKSRFGANENLELVAPCILRGNIDEAFLHLKTAISDAVSVIRPRRMPWKPWFDIYCHELRKEVIHLLHKAKNDSTMRVHYSVKRKEYRNFEDIRPLNLKQMNDLRRFPELGKMANQVAIDDGEMGREAEIQFEDECGEAVGVGPVTLRFLDRFTGHMEPRDTLIFPAVTICSQKQESYNMDDQKLPYDFSGMFSPMEKLLEWDNDVEKVFRQLDRPDDSYQETMATVPSVAYEANHTTEENGVQETCVQPFVVVNYASTRDTIIYLRRLFGENTYLWDDFSGNTSLDHTDIINSILHCSFNEQPCNESDFKAEPITNNRRCLTFNFHRNKEVRSQRTSYSGYGKNRDIWQGLRLVLAPDFTHQLDSNSQGIGYRLFTRKLQDDTFALDEGFDANLGVVSSVRLKMMEFERIHMEDGGNCAGDSYLMQRFDPKIFMVTNETVYTKEVAVLKVFYETMSVEKTTEMLLYPWSSFIGTFGGLLGLYTGMSFVSVLEMLEWIVDIILYSWRKPRHNRMGPKRRVILSWTGGDLEEESRKKSPPKGEFRLGDPPVYNRPSLKETRKAGFDLVFSHHV</sequence>
<keyword evidence="10 12" id="KW-0739">Sodium transport</keyword>
<comment type="subcellular location">
    <subcellularLocation>
        <location evidence="1">Membrane</location>
        <topology evidence="1">Multi-pass membrane protein</topology>
    </subcellularLocation>
</comment>
<keyword evidence="4 12" id="KW-0894">Sodium channel</keyword>
<evidence type="ECO:0000256" key="9">
    <source>
        <dbReference type="ARBA" id="ARBA00023136"/>
    </source>
</evidence>
<dbReference type="PANTHER" id="PTHR11690">
    <property type="entry name" value="AMILORIDE-SENSITIVE SODIUM CHANNEL-RELATED"/>
    <property type="match status" value="1"/>
</dbReference>
<dbReference type="EMBL" id="LR901041">
    <property type="protein sequence ID" value="CAD7247651.1"/>
    <property type="molecule type" value="Genomic_DNA"/>
</dbReference>
<dbReference type="SUPFAM" id="SSF56219">
    <property type="entry name" value="DNase I-like"/>
    <property type="match status" value="1"/>
</dbReference>
<dbReference type="OrthoDB" id="6502088at2759"/>
<dbReference type="PRINTS" id="PR01078">
    <property type="entry name" value="AMINACHANNEL"/>
</dbReference>
<keyword evidence="6" id="KW-1133">Transmembrane helix</keyword>
<evidence type="ECO:0000256" key="8">
    <source>
        <dbReference type="ARBA" id="ARBA00023065"/>
    </source>
</evidence>
<comment type="similarity">
    <text evidence="2 12">Belongs to the amiloride-sensitive sodium channel (TC 1.A.6) family.</text>
</comment>
<evidence type="ECO:0000256" key="6">
    <source>
        <dbReference type="ARBA" id="ARBA00022989"/>
    </source>
</evidence>
<gene>
    <name evidence="15" type="ORF">DSTB1V02_LOCUS7476</name>
</gene>
<keyword evidence="9" id="KW-0472">Membrane</keyword>
<feature type="compositionally biased region" description="Basic and acidic residues" evidence="13">
    <location>
        <begin position="700"/>
        <end position="713"/>
    </location>
</feature>
<dbReference type="Pfam" id="PF00858">
    <property type="entry name" value="ASC"/>
    <property type="match status" value="2"/>
</dbReference>
<dbReference type="GO" id="GO:0003824">
    <property type="term" value="F:catalytic activity"/>
    <property type="evidence" value="ECO:0007669"/>
    <property type="project" value="InterPro"/>
</dbReference>
<reference evidence="15" key="1">
    <citation type="submission" date="2020-11" db="EMBL/GenBank/DDBJ databases">
        <authorList>
            <person name="Tran Van P."/>
        </authorList>
    </citation>
    <scope>NUCLEOTIDE SEQUENCE</scope>
</reference>
<dbReference type="PANTHER" id="PTHR11690:SF248">
    <property type="entry name" value="PICKPOCKET 17, ISOFORM A"/>
    <property type="match status" value="1"/>
</dbReference>
<evidence type="ECO:0000256" key="11">
    <source>
        <dbReference type="ARBA" id="ARBA00023303"/>
    </source>
</evidence>
<evidence type="ECO:0000313" key="16">
    <source>
        <dbReference type="Proteomes" id="UP000677054"/>
    </source>
</evidence>
<dbReference type="InterPro" id="IPR005135">
    <property type="entry name" value="Endo/exonuclease/phosphatase"/>
</dbReference>
<keyword evidence="3 12" id="KW-0813">Transport</keyword>
<dbReference type="EMBL" id="CAJPEV010001524">
    <property type="protein sequence ID" value="CAG0893137.1"/>
    <property type="molecule type" value="Genomic_DNA"/>
</dbReference>
<keyword evidence="8 12" id="KW-0406">Ion transport</keyword>
<dbReference type="Proteomes" id="UP000677054">
    <property type="component" value="Unassembled WGS sequence"/>
</dbReference>
<dbReference type="Gene3D" id="2.60.470.10">
    <property type="entry name" value="Acid-sensing ion channels like domains"/>
    <property type="match status" value="1"/>
</dbReference>
<evidence type="ECO:0000256" key="12">
    <source>
        <dbReference type="RuleBase" id="RU000679"/>
    </source>
</evidence>
<dbReference type="Pfam" id="PF14529">
    <property type="entry name" value="Exo_endo_phos_2"/>
    <property type="match status" value="1"/>
</dbReference>
<dbReference type="InterPro" id="IPR036691">
    <property type="entry name" value="Endo/exonu/phosph_ase_sf"/>
</dbReference>
<dbReference type="GO" id="GO:0005886">
    <property type="term" value="C:plasma membrane"/>
    <property type="evidence" value="ECO:0007669"/>
    <property type="project" value="TreeGrafter"/>
</dbReference>
<evidence type="ECO:0000256" key="7">
    <source>
        <dbReference type="ARBA" id="ARBA00023053"/>
    </source>
</evidence>
<keyword evidence="5 12" id="KW-0812">Transmembrane</keyword>
<evidence type="ECO:0000256" key="3">
    <source>
        <dbReference type="ARBA" id="ARBA00022448"/>
    </source>
</evidence>
<evidence type="ECO:0000256" key="4">
    <source>
        <dbReference type="ARBA" id="ARBA00022461"/>
    </source>
</evidence>
<dbReference type="GO" id="GO:0015280">
    <property type="term" value="F:ligand-gated sodium channel activity"/>
    <property type="evidence" value="ECO:0007669"/>
    <property type="project" value="TreeGrafter"/>
</dbReference>
<dbReference type="InterPro" id="IPR001873">
    <property type="entry name" value="ENaC"/>
</dbReference>
<evidence type="ECO:0000313" key="15">
    <source>
        <dbReference type="EMBL" id="CAD7247651.1"/>
    </source>
</evidence>
<evidence type="ECO:0000256" key="5">
    <source>
        <dbReference type="ARBA" id="ARBA00022692"/>
    </source>
</evidence>
<feature type="domain" description="Endonuclease/exonuclease/phosphatase" evidence="14">
    <location>
        <begin position="80"/>
        <end position="172"/>
    </location>
</feature>
<name>A0A7R9A485_9CRUS</name>
<dbReference type="Gene3D" id="3.60.10.10">
    <property type="entry name" value="Endonuclease/exonuclease/phosphatase"/>
    <property type="match status" value="1"/>
</dbReference>